<dbReference type="AlphaFoldDB" id="A0A4Y2J1B6"/>
<evidence type="ECO:0000313" key="1">
    <source>
        <dbReference type="EMBL" id="GBM83714.1"/>
    </source>
</evidence>
<organism evidence="1 2">
    <name type="scientific">Araneus ventricosus</name>
    <name type="common">Orbweaver spider</name>
    <name type="synonym">Epeira ventricosa</name>
    <dbReference type="NCBI Taxonomy" id="182803"/>
    <lineage>
        <taxon>Eukaryota</taxon>
        <taxon>Metazoa</taxon>
        <taxon>Ecdysozoa</taxon>
        <taxon>Arthropoda</taxon>
        <taxon>Chelicerata</taxon>
        <taxon>Arachnida</taxon>
        <taxon>Araneae</taxon>
        <taxon>Araneomorphae</taxon>
        <taxon>Entelegynae</taxon>
        <taxon>Araneoidea</taxon>
        <taxon>Araneidae</taxon>
        <taxon>Araneus</taxon>
    </lineage>
</organism>
<reference evidence="1 2" key="1">
    <citation type="journal article" date="2019" name="Sci. Rep.">
        <title>Orb-weaving spider Araneus ventricosus genome elucidates the spidroin gene catalogue.</title>
        <authorList>
            <person name="Kono N."/>
            <person name="Nakamura H."/>
            <person name="Ohtoshi R."/>
            <person name="Moran D.A.P."/>
            <person name="Shinohara A."/>
            <person name="Yoshida Y."/>
            <person name="Fujiwara M."/>
            <person name="Mori M."/>
            <person name="Tomita M."/>
            <person name="Arakawa K."/>
        </authorList>
    </citation>
    <scope>NUCLEOTIDE SEQUENCE [LARGE SCALE GENOMIC DNA]</scope>
</reference>
<dbReference type="Proteomes" id="UP000499080">
    <property type="component" value="Unassembled WGS sequence"/>
</dbReference>
<proteinExistence type="predicted"/>
<dbReference type="EMBL" id="BGPR01003103">
    <property type="protein sequence ID" value="GBM83714.1"/>
    <property type="molecule type" value="Genomic_DNA"/>
</dbReference>
<evidence type="ECO:0000313" key="2">
    <source>
        <dbReference type="Proteomes" id="UP000499080"/>
    </source>
</evidence>
<name>A0A4Y2J1B6_ARAVE</name>
<keyword evidence="2" id="KW-1185">Reference proteome</keyword>
<sequence>MDLPRPDFPFLDIKEADFGHRCPMPQFNTELEIKGLGFRLEILCGCVNDDFRKHVLNLTVLMKIDIEHNKHGGDLGVSFEETHIYGSYYGLD</sequence>
<accession>A0A4Y2J1B6</accession>
<protein>
    <submittedName>
        <fullName evidence="1">Uncharacterized protein</fullName>
    </submittedName>
</protein>
<comment type="caution">
    <text evidence="1">The sequence shown here is derived from an EMBL/GenBank/DDBJ whole genome shotgun (WGS) entry which is preliminary data.</text>
</comment>
<gene>
    <name evidence="1" type="ORF">AVEN_271705_1</name>
</gene>